<comment type="caution">
    <text evidence="6">The sequence shown here is derived from an EMBL/GenBank/DDBJ whole genome shotgun (WGS) entry which is preliminary data.</text>
</comment>
<feature type="domain" description="Haemolysin activator HlyB C-terminal" evidence="4">
    <location>
        <begin position="210"/>
        <end position="500"/>
    </location>
</feature>
<keyword evidence="1" id="KW-1134">Transmembrane beta strand</keyword>
<keyword evidence="7" id="KW-1185">Reference proteome</keyword>
<feature type="domain" description="Polypeptide-transport-associated ShlB-type" evidence="5">
    <location>
        <begin position="62"/>
        <end position="135"/>
    </location>
</feature>
<sequence length="538" mass="58734">MLSLSTSSPVLAQVSEAEQAVVEQTIILQRLTPPQKRGMIDIDIMDQQDELSEQEAEKVTLVLNSVTVDGAFTLEPEQLRASWQSLLGKEITLADLYQVARDIDAAYLAAGYFSMTVVPVQDLESGHVHFQVYEGYVERVEITSDIPGMERRLAPYIDRLMAMQPIRVKEAERVLLLMSDLAGVNIEGTFIKPDTPRAGGLLKLNIGFNPRSVMVALDNFGSDEVGPYELAASAGFNDVFGYFESSNLLALTIPDAPEQMSIFQLSQNIPLGYNGLFTGYNLSYIEQQPGGSLASQHIEVESVVVSAELSYPFVRTLQQSLFGRAEVTFQHDDVDIMNTAVARTRIRRAELMLDYDSALSSGDLSAMAGVGAGHISDMDLGEQPGNYHYWRAALNYLYPVNNNINMQLRTVGQHSPMMLPASSQFSVGGFSFGRAFESGAISGDSGMAAAAELMYEVTTDLSLLPSVVVTPFIDYGVTREHQPGAKAEYQELGSYGISLGGTLADRVLFEVSAGLPWHKPADTDESGGQLLFRLSSVF</sequence>
<dbReference type="EMBL" id="JBGFTR010000008">
    <property type="protein sequence ID" value="MFH7565100.1"/>
    <property type="molecule type" value="Genomic_DNA"/>
</dbReference>
<organism evidence="6 7">
    <name type="scientific">Oceanimonas smirnovii</name>
    <dbReference type="NCBI Taxonomy" id="264574"/>
    <lineage>
        <taxon>Bacteria</taxon>
        <taxon>Pseudomonadati</taxon>
        <taxon>Pseudomonadota</taxon>
        <taxon>Gammaproteobacteria</taxon>
        <taxon>Aeromonadales</taxon>
        <taxon>Aeromonadaceae</taxon>
        <taxon>Oceanimonas</taxon>
    </lineage>
</organism>
<gene>
    <name evidence="6" type="ORF">AB9R89_07160</name>
</gene>
<keyword evidence="1" id="KW-0472">Membrane</keyword>
<dbReference type="PANTHER" id="PTHR34597">
    <property type="entry name" value="SLR1661 PROTEIN"/>
    <property type="match status" value="1"/>
</dbReference>
<keyword evidence="3" id="KW-0998">Cell outer membrane</keyword>
<evidence type="ECO:0000256" key="3">
    <source>
        <dbReference type="ARBA" id="ARBA00023237"/>
    </source>
</evidence>
<dbReference type="Gene3D" id="2.40.160.50">
    <property type="entry name" value="membrane protein fhac: a member of the omp85/tpsb transporter family"/>
    <property type="match status" value="1"/>
</dbReference>
<dbReference type="Gene3D" id="3.10.20.310">
    <property type="entry name" value="membrane protein fhac"/>
    <property type="match status" value="1"/>
</dbReference>
<dbReference type="PANTHER" id="PTHR34597:SF6">
    <property type="entry name" value="BLR6126 PROTEIN"/>
    <property type="match status" value="1"/>
</dbReference>
<evidence type="ECO:0000259" key="5">
    <source>
        <dbReference type="Pfam" id="PF08479"/>
    </source>
</evidence>
<evidence type="ECO:0000313" key="6">
    <source>
        <dbReference type="EMBL" id="MFH7565100.1"/>
    </source>
</evidence>
<protein>
    <submittedName>
        <fullName evidence="6">ShlB/FhaC/HecB family hemolysin secretion/activation protein</fullName>
    </submittedName>
</protein>
<accession>A0ABW7P1C5</accession>
<dbReference type="Pfam" id="PF03865">
    <property type="entry name" value="ShlB"/>
    <property type="match status" value="1"/>
</dbReference>
<dbReference type="RefSeq" id="WP_395535871.1">
    <property type="nucleotide sequence ID" value="NZ_CP166302.1"/>
</dbReference>
<dbReference type="Pfam" id="PF08479">
    <property type="entry name" value="POTRA_2"/>
    <property type="match status" value="1"/>
</dbReference>
<keyword evidence="2" id="KW-0812">Transmembrane</keyword>
<reference evidence="6 7" key="1">
    <citation type="submission" date="2024-08" db="EMBL/GenBank/DDBJ databases">
        <title>Oceanimonas smirnovii Genome sequencing and assembly.</title>
        <authorList>
            <person name="Tang B."/>
        </authorList>
    </citation>
    <scope>NUCLEOTIDE SEQUENCE [LARGE SCALE GENOMIC DNA]</scope>
    <source>
        <strain evidence="6 7">OS2020-119</strain>
    </source>
</reference>
<proteinExistence type="predicted"/>
<dbReference type="InterPro" id="IPR005565">
    <property type="entry name" value="Hemolysn_activator_HlyB_C"/>
</dbReference>
<dbReference type="InterPro" id="IPR013686">
    <property type="entry name" value="Polypept-transport_assoc_ShlB"/>
</dbReference>
<name>A0ABW7P1C5_9GAMM</name>
<evidence type="ECO:0000256" key="1">
    <source>
        <dbReference type="ARBA" id="ARBA00022452"/>
    </source>
</evidence>
<dbReference type="InterPro" id="IPR051544">
    <property type="entry name" value="TPS_OM_transporter"/>
</dbReference>
<dbReference type="Proteomes" id="UP001610706">
    <property type="component" value="Unassembled WGS sequence"/>
</dbReference>
<evidence type="ECO:0000256" key="2">
    <source>
        <dbReference type="ARBA" id="ARBA00022692"/>
    </source>
</evidence>
<evidence type="ECO:0000313" key="7">
    <source>
        <dbReference type="Proteomes" id="UP001610706"/>
    </source>
</evidence>
<evidence type="ECO:0000259" key="4">
    <source>
        <dbReference type="Pfam" id="PF03865"/>
    </source>
</evidence>